<keyword evidence="4 6" id="KW-1133">Transmembrane helix</keyword>
<dbReference type="InterPro" id="IPR036866">
    <property type="entry name" value="RibonucZ/Hydroxyglut_hydro"/>
</dbReference>
<dbReference type="PANTHER" id="PTHR30619">
    <property type="entry name" value="DNA INTERNALIZATION/COMPETENCE PROTEIN COMEC/REC2"/>
    <property type="match status" value="1"/>
</dbReference>
<dbReference type="Pfam" id="PF03772">
    <property type="entry name" value="Competence"/>
    <property type="match status" value="1"/>
</dbReference>
<evidence type="ECO:0000313" key="8">
    <source>
        <dbReference type="EMBL" id="ONN42129.1"/>
    </source>
</evidence>
<feature type="domain" description="Metallo-beta-lactamase" evidence="7">
    <location>
        <begin position="500"/>
        <end position="708"/>
    </location>
</feature>
<keyword evidence="3 6" id="KW-0812">Transmembrane</keyword>
<feature type="transmembrane region" description="Helical" evidence="6">
    <location>
        <begin position="328"/>
        <end position="346"/>
    </location>
</feature>
<feature type="transmembrane region" description="Helical" evidence="6">
    <location>
        <begin position="471"/>
        <end position="487"/>
    </location>
</feature>
<keyword evidence="2" id="KW-1003">Cell membrane</keyword>
<dbReference type="InterPro" id="IPR001279">
    <property type="entry name" value="Metallo-B-lactamas"/>
</dbReference>
<evidence type="ECO:0000256" key="3">
    <source>
        <dbReference type="ARBA" id="ARBA00022692"/>
    </source>
</evidence>
<evidence type="ECO:0000256" key="2">
    <source>
        <dbReference type="ARBA" id="ARBA00022475"/>
    </source>
</evidence>
<sequence>MIKQFGEQVRNYLILPAMSSVILCFVYYKEHDLSRLIVAGLFLLVLFKHKQAVIYLCCFCSLTVWLACLRSEVPSIDHTRTTEEFLLMTDTIQRNGDWLTVEARRIPTKQKVQLSYQAKTKAEAHQWEDFRGYPIELRVTGSYQKPESLRNRYAFDAVKYLKGSRTSGQFHGNDFEVLSSTRGGVTLFRDLRGKAINYVKKRYPEKIGMYINALLYGYRDASFRESESIFKATGLLHLFAVSGMHVHYYLGFLYYLFRRSGCLLSITILPLTLLTGGYILLAGGSFSVVRAGSLFILKLILKFAAIKLSTLDCFSLNLWLLLLFDPLILLQMGAQLSIWMSLLFLTFFHSSKGWNNRLFYLFQTSAIQLPLSAWYFYEWSFLGGLFTTLGIPLFQYVLLPGVIILFLAGNILPQSLLEILESCLILFEDFLSCFDFSTLTIGQPAFYFVLLSIVVLLLLFESVTIPPWKKIIYSLSLLLSYFLIPLLDASTTITFIDVGQGDSILLKSPMKQEVILIDTGGKLNVETEAWQQRITRPYAENNIVPYLKGQGITTITKLFLTHNDTDHIGELETLSSHFTIEKIYIGWGAAKEPKFRERLIKISQLGTKIIEVRQGDRISACFDLYVLMPSKEGQGKNEDSVVLWFAYKKQRFLLLGDLDQEGELDLLNAYPTIRAEVVKLGHHGSRSSSHPMFLTALQPKMGILSNGLDNRYGHPHPEVLETLESLESAVYRTDKNGAITFYWHPIWTKNGRLQKMID</sequence>
<dbReference type="NCBIfam" id="TIGR00361">
    <property type="entry name" value="ComEC_Rec2"/>
    <property type="match status" value="1"/>
</dbReference>
<reference evidence="8 9" key="1">
    <citation type="submission" date="2016-12" db="EMBL/GenBank/DDBJ databases">
        <authorList>
            <person name="Song W.-J."/>
            <person name="Kurnit D.M."/>
        </authorList>
    </citation>
    <scope>NUCLEOTIDE SEQUENCE [LARGE SCALE GENOMIC DNA]</scope>
    <source>
        <strain evidence="8 9">CGB1038-1_S1</strain>
    </source>
</reference>
<dbReference type="CDD" id="cd07731">
    <property type="entry name" value="ComA-like_MBL-fold"/>
    <property type="match status" value="1"/>
</dbReference>
<evidence type="ECO:0000256" key="1">
    <source>
        <dbReference type="ARBA" id="ARBA00004651"/>
    </source>
</evidence>
<protein>
    <submittedName>
        <fullName evidence="8">DNA internalization-related competence protein ComEC/Rec2</fullName>
    </submittedName>
</protein>
<dbReference type="Proteomes" id="UP000189299">
    <property type="component" value="Unassembled WGS sequence"/>
</dbReference>
<dbReference type="GO" id="GO:0030420">
    <property type="term" value="P:establishment of competence for transformation"/>
    <property type="evidence" value="ECO:0007669"/>
    <property type="project" value="InterPro"/>
</dbReference>
<feature type="transmembrane region" description="Helical" evidence="6">
    <location>
        <begin position="389"/>
        <end position="412"/>
    </location>
</feature>
<organism evidence="8 9">
    <name type="scientific">Enterococcus mundtii</name>
    <dbReference type="NCBI Taxonomy" id="53346"/>
    <lineage>
        <taxon>Bacteria</taxon>
        <taxon>Bacillati</taxon>
        <taxon>Bacillota</taxon>
        <taxon>Bacilli</taxon>
        <taxon>Lactobacillales</taxon>
        <taxon>Enterococcaceae</taxon>
        <taxon>Enterococcus</taxon>
    </lineage>
</organism>
<feature type="transmembrane region" description="Helical" evidence="6">
    <location>
        <begin position="299"/>
        <end position="322"/>
    </location>
</feature>
<evidence type="ECO:0000256" key="4">
    <source>
        <dbReference type="ARBA" id="ARBA00022989"/>
    </source>
</evidence>
<dbReference type="InterPro" id="IPR004477">
    <property type="entry name" value="ComEC_N"/>
</dbReference>
<dbReference type="PANTHER" id="PTHR30619:SF7">
    <property type="entry name" value="BETA-LACTAMASE DOMAIN PROTEIN"/>
    <property type="match status" value="1"/>
</dbReference>
<gene>
    <name evidence="8" type="ORF">BTN92_11470</name>
</gene>
<feature type="transmembrane region" description="Helical" evidence="6">
    <location>
        <begin position="52"/>
        <end position="69"/>
    </location>
</feature>
<dbReference type="RefSeq" id="WP_077151783.1">
    <property type="nucleotide sequence ID" value="NZ_CABMMO010000011.1"/>
</dbReference>
<feature type="transmembrane region" description="Helical" evidence="6">
    <location>
        <begin position="263"/>
        <end position="287"/>
    </location>
</feature>
<accession>A0A1V2UFM1</accession>
<comment type="caution">
    <text evidence="8">The sequence shown here is derived from an EMBL/GenBank/DDBJ whole genome shotgun (WGS) entry which is preliminary data.</text>
</comment>
<dbReference type="SMART" id="SM00849">
    <property type="entry name" value="Lactamase_B"/>
    <property type="match status" value="1"/>
</dbReference>
<evidence type="ECO:0000256" key="5">
    <source>
        <dbReference type="ARBA" id="ARBA00023136"/>
    </source>
</evidence>
<dbReference type="GO" id="GO:0005886">
    <property type="term" value="C:plasma membrane"/>
    <property type="evidence" value="ECO:0007669"/>
    <property type="project" value="UniProtKB-SubCell"/>
</dbReference>
<dbReference type="OrthoDB" id="9761531at2"/>
<feature type="transmembrane region" description="Helical" evidence="6">
    <location>
        <begin position="12"/>
        <end position="28"/>
    </location>
</feature>
<dbReference type="InterPro" id="IPR052159">
    <property type="entry name" value="Competence_DNA_uptake"/>
</dbReference>
<dbReference type="STRING" id="53346.A5802_000828"/>
<dbReference type="AlphaFoldDB" id="A0A1V2UFM1"/>
<dbReference type="InterPro" id="IPR004797">
    <property type="entry name" value="Competence_ComEC/Rec2"/>
</dbReference>
<evidence type="ECO:0000259" key="7">
    <source>
        <dbReference type="SMART" id="SM00849"/>
    </source>
</evidence>
<dbReference type="InterPro" id="IPR035681">
    <property type="entry name" value="ComA-like_MBL"/>
</dbReference>
<feature type="transmembrane region" description="Helical" evidence="6">
    <location>
        <begin position="445"/>
        <end position="464"/>
    </location>
</feature>
<evidence type="ECO:0000313" key="9">
    <source>
        <dbReference type="Proteomes" id="UP000189299"/>
    </source>
</evidence>
<dbReference type="EMBL" id="MSTR01000011">
    <property type="protein sequence ID" value="ONN42129.1"/>
    <property type="molecule type" value="Genomic_DNA"/>
</dbReference>
<dbReference type="NCBIfam" id="TIGR00360">
    <property type="entry name" value="ComEC_N-term"/>
    <property type="match status" value="1"/>
</dbReference>
<comment type="subcellular location">
    <subcellularLocation>
        <location evidence="1">Cell membrane</location>
        <topology evidence="1">Multi-pass membrane protein</topology>
    </subcellularLocation>
</comment>
<evidence type="ECO:0000256" key="6">
    <source>
        <dbReference type="SAM" id="Phobius"/>
    </source>
</evidence>
<dbReference type="SUPFAM" id="SSF56281">
    <property type="entry name" value="Metallo-hydrolase/oxidoreductase"/>
    <property type="match status" value="1"/>
</dbReference>
<keyword evidence="5 6" id="KW-0472">Membrane</keyword>
<feature type="transmembrane region" description="Helical" evidence="6">
    <location>
        <begin position="234"/>
        <end position="257"/>
    </location>
</feature>
<proteinExistence type="predicted"/>
<dbReference type="Pfam" id="PF00753">
    <property type="entry name" value="Lactamase_B"/>
    <property type="match status" value="1"/>
</dbReference>
<name>A0A1V2UFM1_ENTMU</name>
<dbReference type="Gene3D" id="3.60.15.10">
    <property type="entry name" value="Ribonuclease Z/Hydroxyacylglutathione hydrolase-like"/>
    <property type="match status" value="1"/>
</dbReference>